<gene>
    <name evidence="7" type="ORF">ACFFGN_15495</name>
</gene>
<accession>A0ABV6QLH7</accession>
<keyword evidence="5 6" id="KW-0472">Membrane</keyword>
<evidence type="ECO:0000256" key="3">
    <source>
        <dbReference type="ARBA" id="ARBA00022692"/>
    </source>
</evidence>
<keyword evidence="4 6" id="KW-1133">Transmembrane helix</keyword>
<keyword evidence="3 6" id="KW-0812">Transmembrane</keyword>
<proteinExistence type="inferred from homology"/>
<organism evidence="7 8">
    <name type="scientific">Kribbella deserti</name>
    <dbReference type="NCBI Taxonomy" id="1926257"/>
    <lineage>
        <taxon>Bacteria</taxon>
        <taxon>Bacillati</taxon>
        <taxon>Actinomycetota</taxon>
        <taxon>Actinomycetes</taxon>
        <taxon>Propionibacteriales</taxon>
        <taxon>Kribbellaceae</taxon>
        <taxon>Kribbella</taxon>
    </lineage>
</organism>
<evidence type="ECO:0000256" key="1">
    <source>
        <dbReference type="ARBA" id="ARBA00004141"/>
    </source>
</evidence>
<feature type="transmembrane region" description="Helical" evidence="6">
    <location>
        <begin position="99"/>
        <end position="123"/>
    </location>
</feature>
<dbReference type="PANTHER" id="PTHR30028:SF0">
    <property type="entry name" value="PROTEIN ALUMINUM SENSITIVE 3"/>
    <property type="match status" value="1"/>
</dbReference>
<evidence type="ECO:0000256" key="2">
    <source>
        <dbReference type="ARBA" id="ARBA00005268"/>
    </source>
</evidence>
<dbReference type="PANTHER" id="PTHR30028">
    <property type="entry name" value="UPF0014 INNER MEMBRANE PROTEIN YBBM-RELATED"/>
    <property type="match status" value="1"/>
</dbReference>
<comment type="caution">
    <text evidence="7">The sequence shown here is derived from an EMBL/GenBank/DDBJ whole genome shotgun (WGS) entry which is preliminary data.</text>
</comment>
<evidence type="ECO:0000256" key="4">
    <source>
        <dbReference type="ARBA" id="ARBA00022989"/>
    </source>
</evidence>
<name>A0ABV6QLH7_9ACTN</name>
<feature type="transmembrane region" description="Helical" evidence="6">
    <location>
        <begin position="222"/>
        <end position="243"/>
    </location>
</feature>
<dbReference type="RefSeq" id="WP_380047948.1">
    <property type="nucleotide sequence ID" value="NZ_JBHLTC010000018.1"/>
</dbReference>
<evidence type="ECO:0000256" key="6">
    <source>
        <dbReference type="SAM" id="Phobius"/>
    </source>
</evidence>
<dbReference type="Proteomes" id="UP001589890">
    <property type="component" value="Unassembled WGS sequence"/>
</dbReference>
<dbReference type="InterPro" id="IPR005226">
    <property type="entry name" value="UPF0014_fam"/>
</dbReference>
<feature type="transmembrane region" description="Helical" evidence="6">
    <location>
        <begin position="42"/>
        <end position="64"/>
    </location>
</feature>
<dbReference type="EMBL" id="JBHLTC010000018">
    <property type="protein sequence ID" value="MFC0625485.1"/>
    <property type="molecule type" value="Genomic_DNA"/>
</dbReference>
<protein>
    <submittedName>
        <fullName evidence="7">ABC transporter permease</fullName>
    </submittedName>
</protein>
<feature type="transmembrane region" description="Helical" evidence="6">
    <location>
        <begin position="12"/>
        <end position="30"/>
    </location>
</feature>
<reference evidence="7 8" key="1">
    <citation type="submission" date="2024-09" db="EMBL/GenBank/DDBJ databases">
        <authorList>
            <person name="Sun Q."/>
            <person name="Mori K."/>
        </authorList>
    </citation>
    <scope>NUCLEOTIDE SEQUENCE [LARGE SCALE GENOMIC DNA]</scope>
    <source>
        <strain evidence="7 8">CGMCC 1.15906</strain>
    </source>
</reference>
<evidence type="ECO:0000313" key="8">
    <source>
        <dbReference type="Proteomes" id="UP001589890"/>
    </source>
</evidence>
<comment type="subcellular location">
    <subcellularLocation>
        <location evidence="1">Membrane</location>
        <topology evidence="1">Multi-pass membrane protein</topology>
    </subcellularLocation>
</comment>
<keyword evidence="8" id="KW-1185">Reference proteome</keyword>
<feature type="transmembrane region" description="Helical" evidence="6">
    <location>
        <begin position="70"/>
        <end position="87"/>
    </location>
</feature>
<feature type="transmembrane region" description="Helical" evidence="6">
    <location>
        <begin position="129"/>
        <end position="149"/>
    </location>
</feature>
<evidence type="ECO:0000313" key="7">
    <source>
        <dbReference type="EMBL" id="MFC0625485.1"/>
    </source>
</evidence>
<sequence>MFNELMWHDTGLGLAAVVVLPLLVVIAVVASRLASLRHERGVLTASLRAVLQLAVVGALVGFALQSMLGALAFITVMLMVATITSTLRLSSLAAVPGLYLHCALAIALPAAFVLALLLLPGVVPRNPATLLPTGGIIIGGAMNATTLAGRRLLSEYGGRYGEYEAGLSIGLLPAQAFRLVAGPTAGDALLPALDQTRTVGLVTLPGAFVGMVLGGASPTAAAALQLVVLISLLAAQSLAILTIKELLARSVLPDGRTVKV</sequence>
<evidence type="ECO:0000256" key="5">
    <source>
        <dbReference type="ARBA" id="ARBA00023136"/>
    </source>
</evidence>
<dbReference type="Pfam" id="PF03649">
    <property type="entry name" value="UPF0014"/>
    <property type="match status" value="1"/>
</dbReference>
<feature type="transmembrane region" description="Helical" evidence="6">
    <location>
        <begin position="198"/>
        <end position="216"/>
    </location>
</feature>
<comment type="similarity">
    <text evidence="2">Belongs to the UPF0014 family.</text>
</comment>